<dbReference type="RefSeq" id="XP_001879412.1">
    <property type="nucleotide sequence ID" value="XM_001879377.1"/>
</dbReference>
<dbReference type="GO" id="GO:0070291">
    <property type="term" value="P:N-acylethanolamine metabolic process"/>
    <property type="evidence" value="ECO:0007669"/>
    <property type="project" value="TreeGrafter"/>
</dbReference>
<dbReference type="GO" id="GO:0070290">
    <property type="term" value="F:N-acylphosphatidylethanolamine-specific phospholipase D activity"/>
    <property type="evidence" value="ECO:0007669"/>
    <property type="project" value="TreeGrafter"/>
</dbReference>
<evidence type="ECO:0000313" key="2">
    <source>
        <dbReference type="Proteomes" id="UP000001194"/>
    </source>
</evidence>
<name>B0D5I4_LACBS</name>
<dbReference type="KEGG" id="lbc:LACBIDRAFT_317918"/>
<dbReference type="HOGENOM" id="CLU_2015664_0_0_1"/>
<dbReference type="GO" id="GO:0070292">
    <property type="term" value="P:N-acylphosphatidylethanolamine metabolic process"/>
    <property type="evidence" value="ECO:0007669"/>
    <property type="project" value="TreeGrafter"/>
</dbReference>
<dbReference type="PANTHER" id="PTHR15032">
    <property type="entry name" value="N-ACYL-PHOSPHATIDYLETHANOLAMINE-HYDROLYZING PHOSPHOLIPASE D"/>
    <property type="match status" value="1"/>
</dbReference>
<sequence>MSVVPFSNHCLSLLIASDSFEDLGIAVSKTHIMDWWDSKRFKVSVAGKDNQPSAVNITCTPVMSWVHRALLDSVRLFRGIKAKRAVGMHWATWVSTGKDVLEPPNHLAEECKKLVIDDDTFTE</sequence>
<dbReference type="InParanoid" id="B0D5I4"/>
<keyword evidence="2" id="KW-1185">Reference proteome</keyword>
<protein>
    <submittedName>
        <fullName evidence="1">Predicted protein</fullName>
    </submittedName>
</protein>
<dbReference type="AlphaFoldDB" id="B0D5I4"/>
<reference evidence="1 2" key="1">
    <citation type="journal article" date="2008" name="Nature">
        <title>The genome of Laccaria bicolor provides insights into mycorrhizal symbiosis.</title>
        <authorList>
            <person name="Martin F."/>
            <person name="Aerts A."/>
            <person name="Ahren D."/>
            <person name="Brun A."/>
            <person name="Danchin E.G.J."/>
            <person name="Duchaussoy F."/>
            <person name="Gibon J."/>
            <person name="Kohler A."/>
            <person name="Lindquist E."/>
            <person name="Pereda V."/>
            <person name="Salamov A."/>
            <person name="Shapiro H.J."/>
            <person name="Wuyts J."/>
            <person name="Blaudez D."/>
            <person name="Buee M."/>
            <person name="Brokstein P."/>
            <person name="Canbaeck B."/>
            <person name="Cohen D."/>
            <person name="Courty P.E."/>
            <person name="Coutinho P.M."/>
            <person name="Delaruelle C."/>
            <person name="Detter J.C."/>
            <person name="Deveau A."/>
            <person name="DiFazio S."/>
            <person name="Duplessis S."/>
            <person name="Fraissinet-Tachet L."/>
            <person name="Lucic E."/>
            <person name="Frey-Klett P."/>
            <person name="Fourrey C."/>
            <person name="Feussner I."/>
            <person name="Gay G."/>
            <person name="Grimwood J."/>
            <person name="Hoegger P.J."/>
            <person name="Jain P."/>
            <person name="Kilaru S."/>
            <person name="Labbe J."/>
            <person name="Lin Y.C."/>
            <person name="Legue V."/>
            <person name="Le Tacon F."/>
            <person name="Marmeisse R."/>
            <person name="Melayah D."/>
            <person name="Montanini B."/>
            <person name="Muratet M."/>
            <person name="Nehls U."/>
            <person name="Niculita-Hirzel H."/>
            <person name="Oudot-Le Secq M.P."/>
            <person name="Peter M."/>
            <person name="Quesneville H."/>
            <person name="Rajashekar B."/>
            <person name="Reich M."/>
            <person name="Rouhier N."/>
            <person name="Schmutz J."/>
            <person name="Yin T."/>
            <person name="Chalot M."/>
            <person name="Henrissat B."/>
            <person name="Kuees U."/>
            <person name="Lucas S."/>
            <person name="Van de Peer Y."/>
            <person name="Podila G.K."/>
            <person name="Polle A."/>
            <person name="Pukkila P.J."/>
            <person name="Richardson P.M."/>
            <person name="Rouze P."/>
            <person name="Sanders I.R."/>
            <person name="Stajich J.E."/>
            <person name="Tunlid A."/>
            <person name="Tuskan G."/>
            <person name="Grigoriev I.V."/>
        </authorList>
    </citation>
    <scope>NUCLEOTIDE SEQUENCE [LARGE SCALE GENOMIC DNA]</scope>
    <source>
        <strain evidence="2">S238N-H82 / ATCC MYA-4686</strain>
    </source>
</reference>
<proteinExistence type="predicted"/>
<evidence type="ECO:0000313" key="1">
    <source>
        <dbReference type="EMBL" id="EDR10027.1"/>
    </source>
</evidence>
<dbReference type="GeneID" id="6075065"/>
<dbReference type="EMBL" id="DS547098">
    <property type="protein sequence ID" value="EDR10027.1"/>
    <property type="molecule type" value="Genomic_DNA"/>
</dbReference>
<dbReference type="InterPro" id="IPR036866">
    <property type="entry name" value="RibonucZ/Hydroxyglut_hydro"/>
</dbReference>
<organism evidence="2">
    <name type="scientific">Laccaria bicolor (strain S238N-H82 / ATCC MYA-4686)</name>
    <name type="common">Bicoloured deceiver</name>
    <name type="synonym">Laccaria laccata var. bicolor</name>
    <dbReference type="NCBI Taxonomy" id="486041"/>
    <lineage>
        <taxon>Eukaryota</taxon>
        <taxon>Fungi</taxon>
        <taxon>Dikarya</taxon>
        <taxon>Basidiomycota</taxon>
        <taxon>Agaricomycotina</taxon>
        <taxon>Agaricomycetes</taxon>
        <taxon>Agaricomycetidae</taxon>
        <taxon>Agaricales</taxon>
        <taxon>Agaricineae</taxon>
        <taxon>Hydnangiaceae</taxon>
        <taxon>Laccaria</taxon>
    </lineage>
</organism>
<dbReference type="GO" id="GO:0005737">
    <property type="term" value="C:cytoplasm"/>
    <property type="evidence" value="ECO:0007669"/>
    <property type="project" value="TreeGrafter"/>
</dbReference>
<gene>
    <name evidence="1" type="ORF">LACBIDRAFT_317918</name>
</gene>
<dbReference type="PANTHER" id="PTHR15032:SF4">
    <property type="entry name" value="N-ACYL-PHOSPHATIDYLETHANOLAMINE-HYDROLYZING PHOSPHOLIPASE D"/>
    <property type="match status" value="1"/>
</dbReference>
<dbReference type="Proteomes" id="UP000001194">
    <property type="component" value="Unassembled WGS sequence"/>
</dbReference>
<dbReference type="OrthoDB" id="332863at2759"/>
<dbReference type="Gene3D" id="3.60.15.10">
    <property type="entry name" value="Ribonuclease Z/Hydroxyacylglutathione hydrolase-like"/>
    <property type="match status" value="1"/>
</dbReference>
<accession>B0D5I4</accession>